<accession>G3HX75</accession>
<evidence type="ECO:0000313" key="4">
    <source>
        <dbReference type="Proteomes" id="UP000001075"/>
    </source>
</evidence>
<dbReference type="InterPro" id="IPR021109">
    <property type="entry name" value="Peptidase_aspartic_dom_sf"/>
</dbReference>
<dbReference type="GO" id="GO:0006508">
    <property type="term" value="P:proteolysis"/>
    <property type="evidence" value="ECO:0007669"/>
    <property type="project" value="InterPro"/>
</dbReference>
<dbReference type="Pfam" id="PF00077">
    <property type="entry name" value="RVP"/>
    <property type="match status" value="1"/>
</dbReference>
<gene>
    <name evidence="3" type="ORF">I79_015594</name>
</gene>
<proteinExistence type="predicted"/>
<sequence>MTHTEGYRLLDCVEDVVRAGTGPMNVDRPETCKETCYNQETEEPLEGHHIEKGLIIPSHYGGQSFTGQIDDMLPIEKSDTTLYGSLASNEESNMTGGDDKRIFWQTSLNDKRPQLKVRINNKIITGLVDTGADVIIITQ</sequence>
<evidence type="ECO:0000313" key="3">
    <source>
        <dbReference type="EMBL" id="EGV93613.1"/>
    </source>
</evidence>
<evidence type="ECO:0000259" key="2">
    <source>
        <dbReference type="PROSITE" id="PS50175"/>
    </source>
</evidence>
<dbReference type="Proteomes" id="UP000001075">
    <property type="component" value="Unassembled WGS sequence"/>
</dbReference>
<dbReference type="SUPFAM" id="SSF50630">
    <property type="entry name" value="Acid proteases"/>
    <property type="match status" value="1"/>
</dbReference>
<dbReference type="InterPro" id="IPR018061">
    <property type="entry name" value="Retropepsins"/>
</dbReference>
<dbReference type="PROSITE" id="PS50175">
    <property type="entry name" value="ASP_PROT_RETROV"/>
    <property type="match status" value="1"/>
</dbReference>
<name>G3HX75_CRIGR</name>
<dbReference type="AlphaFoldDB" id="G3HX75"/>
<reference evidence="4" key="1">
    <citation type="journal article" date="2011" name="Nat. Biotechnol.">
        <title>The genomic sequence of the Chinese hamster ovary (CHO)-K1 cell line.</title>
        <authorList>
            <person name="Xu X."/>
            <person name="Nagarajan H."/>
            <person name="Lewis N.E."/>
            <person name="Pan S."/>
            <person name="Cai Z."/>
            <person name="Liu X."/>
            <person name="Chen W."/>
            <person name="Xie M."/>
            <person name="Wang W."/>
            <person name="Hammond S."/>
            <person name="Andersen M.R."/>
            <person name="Neff N."/>
            <person name="Passarelli B."/>
            <person name="Koh W."/>
            <person name="Fan H.C."/>
            <person name="Wang J."/>
            <person name="Gui Y."/>
            <person name="Lee K.H."/>
            <person name="Betenbaugh M.J."/>
            <person name="Quake S.R."/>
            <person name="Famili I."/>
            <person name="Palsson B.O."/>
            <person name="Wang J."/>
        </authorList>
    </citation>
    <scope>NUCLEOTIDE SEQUENCE [LARGE SCALE GENOMIC DNA]</scope>
    <source>
        <strain evidence="4">CHO K1 cell line</strain>
    </source>
</reference>
<dbReference type="InterPro" id="IPR001969">
    <property type="entry name" value="Aspartic_peptidase_AS"/>
</dbReference>
<dbReference type="GO" id="GO:0004190">
    <property type="term" value="F:aspartic-type endopeptidase activity"/>
    <property type="evidence" value="ECO:0007669"/>
    <property type="project" value="InterPro"/>
</dbReference>
<dbReference type="Gene3D" id="2.40.70.10">
    <property type="entry name" value="Acid Proteases"/>
    <property type="match status" value="1"/>
</dbReference>
<evidence type="ECO:0000256" key="1">
    <source>
        <dbReference type="ARBA" id="ARBA00022801"/>
    </source>
</evidence>
<dbReference type="EMBL" id="JH000859">
    <property type="protein sequence ID" value="EGV93613.1"/>
    <property type="molecule type" value="Genomic_DNA"/>
</dbReference>
<dbReference type="InterPro" id="IPR001995">
    <property type="entry name" value="Peptidase_A2_cat"/>
</dbReference>
<protein>
    <recommendedName>
        <fullName evidence="2">Peptidase A2 domain-containing protein</fullName>
    </recommendedName>
</protein>
<dbReference type="InParanoid" id="G3HX75"/>
<organism evidence="3 4">
    <name type="scientific">Cricetulus griseus</name>
    <name type="common">Chinese hamster</name>
    <name type="synonym">Cricetulus barabensis griseus</name>
    <dbReference type="NCBI Taxonomy" id="10029"/>
    <lineage>
        <taxon>Eukaryota</taxon>
        <taxon>Metazoa</taxon>
        <taxon>Chordata</taxon>
        <taxon>Craniata</taxon>
        <taxon>Vertebrata</taxon>
        <taxon>Euteleostomi</taxon>
        <taxon>Mammalia</taxon>
        <taxon>Eutheria</taxon>
        <taxon>Euarchontoglires</taxon>
        <taxon>Glires</taxon>
        <taxon>Rodentia</taxon>
        <taxon>Myomorpha</taxon>
        <taxon>Muroidea</taxon>
        <taxon>Cricetidae</taxon>
        <taxon>Cricetinae</taxon>
        <taxon>Cricetulus</taxon>
    </lineage>
</organism>
<keyword evidence="1" id="KW-0378">Hydrolase</keyword>
<dbReference type="PROSITE" id="PS00141">
    <property type="entry name" value="ASP_PROTEASE"/>
    <property type="match status" value="1"/>
</dbReference>
<feature type="domain" description="Peptidase A2" evidence="2">
    <location>
        <begin position="124"/>
        <end position="139"/>
    </location>
</feature>